<dbReference type="GO" id="GO:0008757">
    <property type="term" value="F:S-adenosylmethionine-dependent methyltransferase activity"/>
    <property type="evidence" value="ECO:0007669"/>
    <property type="project" value="TreeGrafter"/>
</dbReference>
<evidence type="ECO:0000256" key="3">
    <source>
        <dbReference type="ARBA" id="ARBA00022691"/>
    </source>
</evidence>
<dbReference type="SUPFAM" id="SSF53335">
    <property type="entry name" value="S-adenosyl-L-methionine-dependent methyltransferases"/>
    <property type="match status" value="1"/>
</dbReference>
<dbReference type="InterPro" id="IPR029063">
    <property type="entry name" value="SAM-dependent_MTases_sf"/>
</dbReference>
<proteinExistence type="predicted"/>
<dbReference type="PANTHER" id="PTHR10509:SF14">
    <property type="entry name" value="CAFFEOYL-COA O-METHYLTRANSFERASE 3-RELATED"/>
    <property type="match status" value="1"/>
</dbReference>
<dbReference type="InterPro" id="IPR002935">
    <property type="entry name" value="SAM_O-MeTrfase"/>
</dbReference>
<evidence type="ECO:0000256" key="1">
    <source>
        <dbReference type="ARBA" id="ARBA00022603"/>
    </source>
</evidence>
<evidence type="ECO:0000313" key="4">
    <source>
        <dbReference type="EMBL" id="NEW47332.1"/>
    </source>
</evidence>
<dbReference type="GO" id="GO:0008171">
    <property type="term" value="F:O-methyltransferase activity"/>
    <property type="evidence" value="ECO:0007669"/>
    <property type="project" value="InterPro"/>
</dbReference>
<gene>
    <name evidence="4" type="ORF">GV789_23210</name>
    <name evidence="5" type="ORF">GV794_06300</name>
</gene>
<dbReference type="PROSITE" id="PS51682">
    <property type="entry name" value="SAM_OMT_I"/>
    <property type="match status" value="1"/>
</dbReference>
<dbReference type="PANTHER" id="PTHR10509">
    <property type="entry name" value="O-METHYLTRANSFERASE-RELATED"/>
    <property type="match status" value="1"/>
</dbReference>
<accession>A0A6P1DFZ4</accession>
<keyword evidence="3" id="KW-0949">S-adenosyl-L-methionine</keyword>
<evidence type="ECO:0000313" key="6">
    <source>
        <dbReference type="Proteomes" id="UP000468928"/>
    </source>
</evidence>
<comment type="caution">
    <text evidence="4">The sequence shown here is derived from an EMBL/GenBank/DDBJ whole genome shotgun (WGS) entry which is preliminary data.</text>
</comment>
<dbReference type="GO" id="GO:0032259">
    <property type="term" value="P:methylation"/>
    <property type="evidence" value="ECO:0007669"/>
    <property type="project" value="UniProtKB-KW"/>
</dbReference>
<protein>
    <submittedName>
        <fullName evidence="4">O-methyltransferase</fullName>
    </submittedName>
</protein>
<organism evidence="4 6">
    <name type="scientific">Nocardia cyriacigeorgica</name>
    <dbReference type="NCBI Taxonomy" id="135487"/>
    <lineage>
        <taxon>Bacteria</taxon>
        <taxon>Bacillati</taxon>
        <taxon>Actinomycetota</taxon>
        <taxon>Actinomycetes</taxon>
        <taxon>Mycobacteriales</taxon>
        <taxon>Nocardiaceae</taxon>
        <taxon>Nocardia</taxon>
    </lineage>
</organism>
<dbReference type="Gene3D" id="3.40.50.150">
    <property type="entry name" value="Vaccinia Virus protein VP39"/>
    <property type="match status" value="1"/>
</dbReference>
<reference evidence="6 7" key="1">
    <citation type="submission" date="2020-01" db="EMBL/GenBank/DDBJ databases">
        <title>Genetics and antimicrobial susceptibilities of Nocardia species isolated from the soil; a comparison with species isolated from humans.</title>
        <authorList>
            <person name="Carrasco G."/>
            <person name="Monzon S."/>
            <person name="Sansegundo M."/>
            <person name="Garcia E."/>
            <person name="Garrido N."/>
            <person name="Medina M.J."/>
            <person name="Villalon P."/>
            <person name="Ramirez-Arocha A.C."/>
            <person name="Jimenez P."/>
            <person name="Cuesta I."/>
            <person name="Valdezate S."/>
        </authorList>
    </citation>
    <scope>NUCLEOTIDE SEQUENCE [LARGE SCALE GENOMIC DNA]</scope>
    <source>
        <strain evidence="4 6">CNM20110639</strain>
        <strain evidence="5 7">CNM20110649</strain>
    </source>
</reference>
<dbReference type="Proteomes" id="UP000470876">
    <property type="component" value="Unassembled WGS sequence"/>
</dbReference>
<dbReference type="EMBL" id="JAAGUZ010000080">
    <property type="protein sequence ID" value="NEW47332.1"/>
    <property type="molecule type" value="Genomic_DNA"/>
</dbReference>
<dbReference type="AlphaFoldDB" id="A0A6P1DFZ4"/>
<dbReference type="Proteomes" id="UP000468928">
    <property type="component" value="Unassembled WGS sequence"/>
</dbReference>
<keyword evidence="1 4" id="KW-0489">Methyltransferase</keyword>
<evidence type="ECO:0000313" key="5">
    <source>
        <dbReference type="EMBL" id="NEW55270.1"/>
    </source>
</evidence>
<keyword evidence="2 4" id="KW-0808">Transferase</keyword>
<dbReference type="CDD" id="cd02440">
    <property type="entry name" value="AdoMet_MTases"/>
    <property type="match status" value="1"/>
</dbReference>
<dbReference type="InterPro" id="IPR050362">
    <property type="entry name" value="Cation-dep_OMT"/>
</dbReference>
<dbReference type="EMBL" id="JAAGUX010000007">
    <property type="protein sequence ID" value="NEW55270.1"/>
    <property type="molecule type" value="Genomic_DNA"/>
</dbReference>
<name>A0A6P1DFZ4_9NOCA</name>
<dbReference type="RefSeq" id="WP_163824572.1">
    <property type="nucleotide sequence ID" value="NZ_JAAGUX010000007.1"/>
</dbReference>
<keyword evidence="7" id="KW-1185">Reference proteome</keyword>
<dbReference type="Pfam" id="PF01596">
    <property type="entry name" value="Methyltransf_3"/>
    <property type="match status" value="1"/>
</dbReference>
<evidence type="ECO:0000256" key="2">
    <source>
        <dbReference type="ARBA" id="ARBA00022679"/>
    </source>
</evidence>
<evidence type="ECO:0000313" key="7">
    <source>
        <dbReference type="Proteomes" id="UP000470876"/>
    </source>
</evidence>
<sequence>MTNTEWSAVDRYLVQAMVEDPDSDVLEANAAAGLPAIDVSPPQAKFLHLIARSMQARRVLEIGTLGGYSTLWLARAVGAHGQVVTMEYEPKHAEVARANLDRKGVGAWVDIRVGAALDSLPALELEVPEPFDLVFIDADKVNNANYVRWALRLTRPGSVIIVDNVVRGGRITDGQSDDAAVRASREVLELMGSEPRLDATALQTVGAKGWDGFAYAVVID</sequence>